<evidence type="ECO:0000256" key="3">
    <source>
        <dbReference type="ARBA" id="ARBA00023315"/>
    </source>
</evidence>
<gene>
    <name evidence="5" type="ORF">SJAG_04535</name>
</gene>
<dbReference type="GO" id="GO:0008080">
    <property type="term" value="F:N-acetyltransferase activity"/>
    <property type="evidence" value="ECO:0007669"/>
    <property type="project" value="InterPro"/>
</dbReference>
<dbReference type="Pfam" id="PF13302">
    <property type="entry name" value="Acetyltransf_3"/>
    <property type="match status" value="1"/>
</dbReference>
<dbReference type="PROSITE" id="PS51186">
    <property type="entry name" value="GNAT"/>
    <property type="match status" value="1"/>
</dbReference>
<dbReference type="Gene3D" id="3.40.630.30">
    <property type="match status" value="1"/>
</dbReference>
<dbReference type="PANTHER" id="PTHR13256:SF16">
    <property type="entry name" value="ALPHA_BETA-TUBULIN-N-ACETYLTRANSFERASE 9"/>
    <property type="match status" value="1"/>
</dbReference>
<name>B6K731_SCHJY</name>
<dbReference type="InterPro" id="IPR016181">
    <property type="entry name" value="Acyl_CoA_acyltransferase"/>
</dbReference>
<evidence type="ECO:0000256" key="2">
    <source>
        <dbReference type="ARBA" id="ARBA00022679"/>
    </source>
</evidence>
<dbReference type="AlphaFoldDB" id="B6K731"/>
<evidence type="ECO:0000313" key="5">
    <source>
        <dbReference type="EMBL" id="EEB09335.1"/>
    </source>
</evidence>
<evidence type="ECO:0000313" key="6">
    <source>
        <dbReference type="Proteomes" id="UP000001744"/>
    </source>
</evidence>
<protein>
    <submittedName>
        <fullName evidence="5">GCN5-like N-acetyltransferase</fullName>
    </submittedName>
</protein>
<dbReference type="Proteomes" id="UP000001744">
    <property type="component" value="Unassembled WGS sequence"/>
</dbReference>
<evidence type="ECO:0000259" key="4">
    <source>
        <dbReference type="PROSITE" id="PS51186"/>
    </source>
</evidence>
<dbReference type="InterPro" id="IPR000182">
    <property type="entry name" value="GNAT_dom"/>
</dbReference>
<evidence type="ECO:0000256" key="1">
    <source>
        <dbReference type="ARBA" id="ARBA00009342"/>
    </source>
</evidence>
<dbReference type="SUPFAM" id="SSF55729">
    <property type="entry name" value="Acyl-CoA N-acyltransferases (Nat)"/>
    <property type="match status" value="1"/>
</dbReference>
<dbReference type="EMBL" id="KE651168">
    <property type="protein sequence ID" value="EEB09335.1"/>
    <property type="molecule type" value="Genomic_DNA"/>
</dbReference>
<dbReference type="PANTHER" id="PTHR13256">
    <property type="entry name" value="N-ACETYLTRANSFERASE 9"/>
    <property type="match status" value="1"/>
</dbReference>
<dbReference type="STRING" id="402676.B6K731"/>
<keyword evidence="6" id="KW-1185">Reference proteome</keyword>
<reference evidence="5 6" key="1">
    <citation type="journal article" date="2011" name="Science">
        <title>Comparative functional genomics of the fission yeasts.</title>
        <authorList>
            <person name="Rhind N."/>
            <person name="Chen Z."/>
            <person name="Yassour M."/>
            <person name="Thompson D.A."/>
            <person name="Haas B.J."/>
            <person name="Habib N."/>
            <person name="Wapinski I."/>
            <person name="Roy S."/>
            <person name="Lin M.F."/>
            <person name="Heiman D.I."/>
            <person name="Young S.K."/>
            <person name="Furuya K."/>
            <person name="Guo Y."/>
            <person name="Pidoux A."/>
            <person name="Chen H.M."/>
            <person name="Robbertse B."/>
            <person name="Goldberg J.M."/>
            <person name="Aoki K."/>
            <person name="Bayne E.H."/>
            <person name="Berlin A.M."/>
            <person name="Desjardins C.A."/>
            <person name="Dobbs E."/>
            <person name="Dukaj L."/>
            <person name="Fan L."/>
            <person name="FitzGerald M.G."/>
            <person name="French C."/>
            <person name="Gujja S."/>
            <person name="Hansen K."/>
            <person name="Keifenheim D."/>
            <person name="Levin J.Z."/>
            <person name="Mosher R.A."/>
            <person name="Mueller C.A."/>
            <person name="Pfiffner J."/>
            <person name="Priest M."/>
            <person name="Russ C."/>
            <person name="Smialowska A."/>
            <person name="Swoboda P."/>
            <person name="Sykes S.M."/>
            <person name="Vaughn M."/>
            <person name="Vengrova S."/>
            <person name="Yoder R."/>
            <person name="Zeng Q."/>
            <person name="Allshire R."/>
            <person name="Baulcombe D."/>
            <person name="Birren B.W."/>
            <person name="Brown W."/>
            <person name="Ekwall K."/>
            <person name="Kellis M."/>
            <person name="Leatherwood J."/>
            <person name="Levin H."/>
            <person name="Margalit H."/>
            <person name="Martienssen R."/>
            <person name="Nieduszynski C.A."/>
            <person name="Spatafora J.W."/>
            <person name="Friedman N."/>
            <person name="Dalgaard J.Z."/>
            <person name="Baumann P."/>
            <person name="Niki H."/>
            <person name="Regev A."/>
            <person name="Nusbaum C."/>
        </authorList>
    </citation>
    <scope>NUCLEOTIDE SEQUENCE [LARGE SCALE GENOMIC DNA]</scope>
    <source>
        <strain evidence="6">yFS275 / FY16936</strain>
    </source>
</reference>
<proteinExistence type="inferred from homology"/>
<dbReference type="OrthoDB" id="5043642at2759"/>
<feature type="domain" description="N-acetyltransferase" evidence="4">
    <location>
        <begin position="33"/>
        <end position="210"/>
    </location>
</feature>
<dbReference type="RefSeq" id="XP_002175628.1">
    <property type="nucleotide sequence ID" value="XM_002175592.2"/>
</dbReference>
<dbReference type="OMA" id="WHVPRYH"/>
<dbReference type="InterPro" id="IPR039135">
    <property type="entry name" value="NAT9-like"/>
</dbReference>
<keyword evidence="3" id="KW-0012">Acyltransferase</keyword>
<sequence>MDNSNTCVDCGAIVLVPYQIRHVPTYNAWMKSPELQELTCSEPFSLEEEYKMQRSWCEDDDKFTFIVMHDPSKQLHPPVILKDKVLDIVEDTSKMIGDVNIFFQNEFVDEDDDDADPTKPPSDETITVGELELMIAKPLNRGHGFGTAMVGAFLHYLEQSGLANDKTIAKYRVKIGSSNVPSIRLFKHHGFKQVKYISFFDQVELERKRDTAPKVRS</sequence>
<dbReference type="GeneID" id="7051891"/>
<organism evidence="5 6">
    <name type="scientific">Schizosaccharomyces japonicus (strain yFS275 / FY16936)</name>
    <name type="common">Fission yeast</name>
    <dbReference type="NCBI Taxonomy" id="402676"/>
    <lineage>
        <taxon>Eukaryota</taxon>
        <taxon>Fungi</taxon>
        <taxon>Dikarya</taxon>
        <taxon>Ascomycota</taxon>
        <taxon>Taphrinomycotina</taxon>
        <taxon>Schizosaccharomycetes</taxon>
        <taxon>Schizosaccharomycetales</taxon>
        <taxon>Schizosaccharomycetaceae</taxon>
        <taxon>Schizosaccharomyces</taxon>
    </lineage>
</organism>
<dbReference type="VEuPathDB" id="FungiDB:SJAG_04535"/>
<dbReference type="HOGENOM" id="CLU_073102_0_0_1"/>
<dbReference type="eggNOG" id="KOG4135">
    <property type="taxonomic scope" value="Eukaryota"/>
</dbReference>
<accession>B6K731</accession>
<dbReference type="JaponicusDB" id="SJAG_04535"/>
<comment type="similarity">
    <text evidence="1">Belongs to the acetyltransferase family. GNAT subfamily.</text>
</comment>
<keyword evidence="2" id="KW-0808">Transferase</keyword>